<dbReference type="RefSeq" id="WP_122186870.1">
    <property type="nucleotide sequence ID" value="NZ_RFFH01000002.1"/>
</dbReference>
<keyword evidence="3" id="KW-1185">Reference proteome</keyword>
<dbReference type="AlphaFoldDB" id="A0A3M2L954"/>
<sequence>MFGLLRPCSHGAARYGIDGQEWFAQLCGLCLGLRDGHGQLARAATNTDAVVLTMLTEAQQPRSARRTAAGPCPLRGMRRAEVAAAGSPGVRLAATASLLLGAAKVADRVEDGEAGFGRARPLNAMSKRWFTHARNGAAEIGLDIEPLIAAISAQARVEESVSAGAGSEVVHNRPQGRGPHRAIARAGSAAPPTANHRTATPAPDRATSPANHAAGLQVSHVEGERIAESLAALTRASQVCAAELFAHSAVLAGRPENVAPLREAGWHFGRIAHLADALEDLAEDRRRGRFNPLTATGTSPEQAYSLLRESQSAVGHGLRRAGLADRAEVRWLLLDPLRSAIRRIGRIAGTACDTARHACGCGSSGRTLPTGTDAGRTAALLGYPVALGALDEQFRAPGAQSRGLDGQYPGGPGPYGPQPDPGFGPNQQQPYHIPPPFGGDPNAQQPWPSQQQPYEIPPPFTDGGGFDGPPAPPDCGGATGIVCTQYCTGYACCHSHDDPCHGGRKRAIIARCWDRLDCCDCCDCCQGCGDSGGGDGGGGCGCGDCCDGDCCDCDCDCCCDGCDCNCN</sequence>
<evidence type="ECO:0000313" key="2">
    <source>
        <dbReference type="EMBL" id="RMI33944.1"/>
    </source>
</evidence>
<dbReference type="Proteomes" id="UP000279275">
    <property type="component" value="Unassembled WGS sequence"/>
</dbReference>
<feature type="compositionally biased region" description="Polar residues" evidence="1">
    <location>
        <begin position="442"/>
        <end position="453"/>
    </location>
</feature>
<comment type="caution">
    <text evidence="2">The sequence shown here is derived from an EMBL/GenBank/DDBJ whole genome shotgun (WGS) entry which is preliminary data.</text>
</comment>
<evidence type="ECO:0000313" key="3">
    <source>
        <dbReference type="Proteomes" id="UP000279275"/>
    </source>
</evidence>
<feature type="region of interest" description="Disordered" evidence="1">
    <location>
        <begin position="399"/>
        <end position="468"/>
    </location>
</feature>
<name>A0A3M2L954_9NOCA</name>
<protein>
    <recommendedName>
        <fullName evidence="4">Regulatory protein</fullName>
    </recommendedName>
</protein>
<evidence type="ECO:0008006" key="4">
    <source>
        <dbReference type="Google" id="ProtNLM"/>
    </source>
</evidence>
<accession>A0A3M2L954</accession>
<feature type="compositionally biased region" description="Pro residues" evidence="1">
    <location>
        <begin position="411"/>
        <end position="422"/>
    </location>
</feature>
<dbReference type="OrthoDB" id="3210612at2"/>
<organism evidence="2 3">
    <name type="scientific">Nocardia stercoris</name>
    <dbReference type="NCBI Taxonomy" id="2483361"/>
    <lineage>
        <taxon>Bacteria</taxon>
        <taxon>Bacillati</taxon>
        <taxon>Actinomycetota</taxon>
        <taxon>Actinomycetes</taxon>
        <taxon>Mycobacteriales</taxon>
        <taxon>Nocardiaceae</taxon>
        <taxon>Nocardia</taxon>
    </lineage>
</organism>
<dbReference type="Pfam" id="PF18937">
    <property type="entry name" value="DUF5685"/>
    <property type="match status" value="1"/>
</dbReference>
<dbReference type="EMBL" id="RFFH01000002">
    <property type="protein sequence ID" value="RMI33944.1"/>
    <property type="molecule type" value="Genomic_DNA"/>
</dbReference>
<dbReference type="InterPro" id="IPR043740">
    <property type="entry name" value="DUF5685"/>
</dbReference>
<proteinExistence type="predicted"/>
<evidence type="ECO:0000256" key="1">
    <source>
        <dbReference type="SAM" id="MobiDB-lite"/>
    </source>
</evidence>
<feature type="region of interest" description="Disordered" evidence="1">
    <location>
        <begin position="164"/>
        <end position="212"/>
    </location>
</feature>
<gene>
    <name evidence="2" type="ORF">EBN03_05615</name>
</gene>
<reference evidence="2 3" key="1">
    <citation type="submission" date="2018-10" db="EMBL/GenBank/DDBJ databases">
        <title>Isolation from cow dung.</title>
        <authorList>
            <person name="Ling L."/>
        </authorList>
    </citation>
    <scope>NUCLEOTIDE SEQUENCE [LARGE SCALE GENOMIC DNA]</scope>
    <source>
        <strain evidence="2 3">NEAU-LL90</strain>
    </source>
</reference>